<name>G2YN91_BOTF4</name>
<dbReference type="Proteomes" id="UP000008177">
    <property type="component" value="Unplaced contigs"/>
</dbReference>
<proteinExistence type="predicted"/>
<protein>
    <submittedName>
        <fullName evidence="1">Uncharacterized protein</fullName>
    </submittedName>
</protein>
<dbReference type="InParanoid" id="G2YN91"/>
<organism evidence="1 2">
    <name type="scientific">Botryotinia fuckeliana (strain T4)</name>
    <name type="common">Noble rot fungus</name>
    <name type="synonym">Botrytis cinerea</name>
    <dbReference type="NCBI Taxonomy" id="999810"/>
    <lineage>
        <taxon>Eukaryota</taxon>
        <taxon>Fungi</taxon>
        <taxon>Dikarya</taxon>
        <taxon>Ascomycota</taxon>
        <taxon>Pezizomycotina</taxon>
        <taxon>Leotiomycetes</taxon>
        <taxon>Helotiales</taxon>
        <taxon>Sclerotiniaceae</taxon>
        <taxon>Botrytis</taxon>
    </lineage>
</organism>
<sequence>MWRANFPSTPQTHKLSTLRTPLMVPLPHSYVPRVSHPCLYALRQDRLILTFASGINATDEPRC</sequence>
<accession>G2YN91</accession>
<evidence type="ECO:0000313" key="2">
    <source>
        <dbReference type="Proteomes" id="UP000008177"/>
    </source>
</evidence>
<reference evidence="2" key="1">
    <citation type="journal article" date="2011" name="PLoS Genet.">
        <title>Genomic analysis of the necrotrophic fungal pathogens Sclerotinia sclerotiorum and Botrytis cinerea.</title>
        <authorList>
            <person name="Amselem J."/>
            <person name="Cuomo C.A."/>
            <person name="van Kan J.A."/>
            <person name="Viaud M."/>
            <person name="Benito E.P."/>
            <person name="Couloux A."/>
            <person name="Coutinho P.M."/>
            <person name="de Vries R.P."/>
            <person name="Dyer P.S."/>
            <person name="Fillinger S."/>
            <person name="Fournier E."/>
            <person name="Gout L."/>
            <person name="Hahn M."/>
            <person name="Kohn L."/>
            <person name="Lapalu N."/>
            <person name="Plummer K.M."/>
            <person name="Pradier J.M."/>
            <person name="Quevillon E."/>
            <person name="Sharon A."/>
            <person name="Simon A."/>
            <person name="ten Have A."/>
            <person name="Tudzynski B."/>
            <person name="Tudzynski P."/>
            <person name="Wincker P."/>
            <person name="Andrew M."/>
            <person name="Anthouard V."/>
            <person name="Beever R.E."/>
            <person name="Beffa R."/>
            <person name="Benoit I."/>
            <person name="Bouzid O."/>
            <person name="Brault B."/>
            <person name="Chen Z."/>
            <person name="Choquer M."/>
            <person name="Collemare J."/>
            <person name="Cotton P."/>
            <person name="Danchin E.G."/>
            <person name="Da Silva C."/>
            <person name="Gautier A."/>
            <person name="Giraud C."/>
            <person name="Giraud T."/>
            <person name="Gonzalez C."/>
            <person name="Grossetete S."/>
            <person name="Guldener U."/>
            <person name="Henrissat B."/>
            <person name="Howlett B.J."/>
            <person name="Kodira C."/>
            <person name="Kretschmer M."/>
            <person name="Lappartient A."/>
            <person name="Leroch M."/>
            <person name="Levis C."/>
            <person name="Mauceli E."/>
            <person name="Neuveglise C."/>
            <person name="Oeser B."/>
            <person name="Pearson M."/>
            <person name="Poulain J."/>
            <person name="Poussereau N."/>
            <person name="Quesneville H."/>
            <person name="Rascle C."/>
            <person name="Schumacher J."/>
            <person name="Segurens B."/>
            <person name="Sexton A."/>
            <person name="Silva E."/>
            <person name="Sirven C."/>
            <person name="Soanes D.M."/>
            <person name="Talbot N.J."/>
            <person name="Templeton M."/>
            <person name="Yandava C."/>
            <person name="Yarden O."/>
            <person name="Zeng Q."/>
            <person name="Rollins J.A."/>
            <person name="Lebrun M.H."/>
            <person name="Dickman M."/>
        </authorList>
    </citation>
    <scope>NUCLEOTIDE SEQUENCE [LARGE SCALE GENOMIC DNA]</scope>
    <source>
        <strain evidence="2">T4</strain>
    </source>
</reference>
<dbReference type="EMBL" id="FQ790346">
    <property type="protein sequence ID" value="CCD53089.1"/>
    <property type="molecule type" value="Genomic_DNA"/>
</dbReference>
<dbReference type="AlphaFoldDB" id="G2YN91"/>
<evidence type="ECO:0000313" key="1">
    <source>
        <dbReference type="EMBL" id="CCD53089.1"/>
    </source>
</evidence>
<gene>
    <name evidence="1" type="ORF">BofuT4_uP121080.1</name>
</gene>
<dbReference type="HOGENOM" id="CLU_2885533_0_0_1"/>